<keyword evidence="2" id="KW-0597">Phosphoprotein</keyword>
<dbReference type="FunFam" id="1.25.10.10:FF:000466">
    <property type="entry name" value="Beta-catenin-like protein 1, putative"/>
    <property type="match status" value="1"/>
</dbReference>
<dbReference type="AlphaFoldDB" id="A0A024UZ96"/>
<feature type="coiled-coil region" evidence="6">
    <location>
        <begin position="408"/>
        <end position="438"/>
    </location>
</feature>
<evidence type="ECO:0000313" key="9">
    <source>
        <dbReference type="Proteomes" id="UP000030690"/>
    </source>
</evidence>
<dbReference type="PANTHER" id="PTHR14978:SF0">
    <property type="entry name" value="BETA-CATENIN-LIKE PROTEIN 1"/>
    <property type="match status" value="1"/>
</dbReference>
<dbReference type="EMBL" id="KI925184">
    <property type="protein sequence ID" value="ETW15300.1"/>
    <property type="molecule type" value="Genomic_DNA"/>
</dbReference>
<dbReference type="InterPro" id="IPR013180">
    <property type="entry name" value="CTNNBL1_N"/>
</dbReference>
<dbReference type="PANTHER" id="PTHR14978">
    <property type="entry name" value="BETA-CATENIN-LIKE PROTEIN 1 NUCLEAR ASSOCIATED PROTEIN"/>
    <property type="match status" value="1"/>
</dbReference>
<accession>A0A024UZ96</accession>
<evidence type="ECO:0000256" key="1">
    <source>
        <dbReference type="ARBA" id="ARBA00004123"/>
    </source>
</evidence>
<evidence type="ECO:0000256" key="3">
    <source>
        <dbReference type="ARBA" id="ARBA00022737"/>
    </source>
</evidence>
<evidence type="ECO:0000256" key="6">
    <source>
        <dbReference type="SAM" id="Coils"/>
    </source>
</evidence>
<keyword evidence="5" id="KW-0539">Nucleus</keyword>
<feature type="domain" description="Beta-catenin-like protein 1 N-terminal" evidence="7">
    <location>
        <begin position="7"/>
        <end position="112"/>
    </location>
</feature>
<keyword evidence="3" id="KW-0677">Repeat</keyword>
<evidence type="ECO:0000313" key="8">
    <source>
        <dbReference type="EMBL" id="ETW15300.1"/>
    </source>
</evidence>
<comment type="subcellular location">
    <subcellularLocation>
        <location evidence="1">Nucleus</location>
    </subcellularLocation>
</comment>
<organism evidence="8 9">
    <name type="scientific">Plasmodium falciparum Vietnam Oak-Knoll</name>
    <name type="common">FVO</name>
    <dbReference type="NCBI Taxonomy" id="1036723"/>
    <lineage>
        <taxon>Eukaryota</taxon>
        <taxon>Sar</taxon>
        <taxon>Alveolata</taxon>
        <taxon>Apicomplexa</taxon>
        <taxon>Aconoidasida</taxon>
        <taxon>Haemosporida</taxon>
        <taxon>Plasmodiidae</taxon>
        <taxon>Plasmodium</taxon>
        <taxon>Plasmodium (Laverania)</taxon>
    </lineage>
</organism>
<sequence>MADEEFSDEEEVDVEEILKQAENIECVDENSIKKIGVLLKKKKTKNERDRMEYPEEPEKWVSSEVDLDEILVNLKNLSVCTNLYKSMIDSDIFGEIIDLLNHPNNDIVIEVIDIIKEITNPSNIYELDKELNDIMIHYLNKKKLCHFLINVLDKINEEENDEYYNAMTSILNILDNIFELENDLQNDLLKNSKLLFFLLNRINNEIKSDDSNSLYASEIFVLLILRINQFSQNVYDDFYYIISIFNPILKYISKYKDKDPESINKKEILLNYFQALGNLLLLNKNKNVFQNTIGFELMLKLLSERKFLCFPSLKIFAILLNDIETCNKFIEMNGLKYLFCLFMLRDIKKQNHMSVFEFEENIIIIISNLSLFCTGTFQGRVLSKFGEKKCEKIIRLLEIRQKYHEIIIKDKKKKQKNKNQVNENLKKMNIQIDEDSKKDLEYIELCDKGYLIYQLTDVILIALFYMNNTYICNNIFIHLYTRNIDIQSIYENILDFLDCLDDEDLDEKLNEMLTHFLTSSKESNLFL</sequence>
<evidence type="ECO:0000256" key="4">
    <source>
        <dbReference type="ARBA" id="ARBA00023054"/>
    </source>
</evidence>
<dbReference type="GO" id="GO:0005681">
    <property type="term" value="C:spliceosomal complex"/>
    <property type="evidence" value="ECO:0007669"/>
    <property type="project" value="TreeGrafter"/>
</dbReference>
<gene>
    <name evidence="8" type="ORF">PFFVO_05594</name>
</gene>
<proteinExistence type="predicted"/>
<name>A0A024UZ96_PLAFA</name>
<dbReference type="Proteomes" id="UP000030690">
    <property type="component" value="Unassembled WGS sequence"/>
</dbReference>
<dbReference type="Gene3D" id="1.25.10.10">
    <property type="entry name" value="Leucine-rich Repeat Variant"/>
    <property type="match status" value="1"/>
</dbReference>
<keyword evidence="4 6" id="KW-0175">Coiled coil</keyword>
<reference evidence="8 9" key="2">
    <citation type="submission" date="2013-02" db="EMBL/GenBank/DDBJ databases">
        <title>The Genome Sequence of Plasmodium falciparum Vietnam Oak-Knoll (FVO).</title>
        <authorList>
            <consortium name="The Broad Institute Genome Sequencing Platform"/>
            <consortium name="The Broad Institute Genome Sequencing Center for Infectious Disease"/>
            <person name="Neafsey D."/>
            <person name="Cheeseman I."/>
            <person name="Volkman S."/>
            <person name="Adams J."/>
            <person name="Walker B."/>
            <person name="Young S.K."/>
            <person name="Zeng Q."/>
            <person name="Gargeya S."/>
            <person name="Fitzgerald M."/>
            <person name="Haas B."/>
            <person name="Abouelleil A."/>
            <person name="Alvarado L."/>
            <person name="Arachchi H.M."/>
            <person name="Berlin A.M."/>
            <person name="Chapman S.B."/>
            <person name="Dewar J."/>
            <person name="Goldberg J."/>
            <person name="Griggs A."/>
            <person name="Gujja S."/>
            <person name="Hansen M."/>
            <person name="Howarth C."/>
            <person name="Imamovic A."/>
            <person name="Larimer J."/>
            <person name="McCowan C."/>
            <person name="Murphy C."/>
            <person name="Neiman D."/>
            <person name="Pearson M."/>
            <person name="Priest M."/>
            <person name="Roberts A."/>
            <person name="Saif S."/>
            <person name="Shea T."/>
            <person name="Sisk P."/>
            <person name="Sykes S."/>
            <person name="Wortman J."/>
            <person name="Nusbaum C."/>
            <person name="Birren B."/>
        </authorList>
    </citation>
    <scope>NUCLEOTIDE SEQUENCE [LARGE SCALE GENOMIC DNA]</scope>
    <source>
        <strain evidence="9">Vietnam Oak-Knoll (FVO)</strain>
    </source>
</reference>
<dbReference type="SMR" id="A0A024UZ96"/>
<evidence type="ECO:0000256" key="2">
    <source>
        <dbReference type="ARBA" id="ARBA00022553"/>
    </source>
</evidence>
<evidence type="ECO:0000256" key="5">
    <source>
        <dbReference type="ARBA" id="ARBA00023242"/>
    </source>
</evidence>
<evidence type="ECO:0000259" key="7">
    <source>
        <dbReference type="SMART" id="SM01156"/>
    </source>
</evidence>
<reference evidence="8 9" key="1">
    <citation type="submission" date="2013-02" db="EMBL/GenBank/DDBJ databases">
        <title>The Genome Annotation of Plasmodium falciparum Vietnam Oak-Knoll (FVO).</title>
        <authorList>
            <consortium name="The Broad Institute Genome Sequencing Platform"/>
            <consortium name="The Broad Institute Genome Sequencing Center for Infectious Disease"/>
            <person name="Neafsey D."/>
            <person name="Hoffman S."/>
            <person name="Volkman S."/>
            <person name="Rosenthal P."/>
            <person name="Walker B."/>
            <person name="Young S.K."/>
            <person name="Zeng Q."/>
            <person name="Gargeya S."/>
            <person name="Fitzgerald M."/>
            <person name="Haas B."/>
            <person name="Abouelleil A."/>
            <person name="Allen A.W."/>
            <person name="Alvarado L."/>
            <person name="Arachchi H.M."/>
            <person name="Berlin A.M."/>
            <person name="Chapman S.B."/>
            <person name="Gainer-Dewar J."/>
            <person name="Goldberg J."/>
            <person name="Griggs A."/>
            <person name="Gujja S."/>
            <person name="Hansen M."/>
            <person name="Howarth C."/>
            <person name="Imamovic A."/>
            <person name="Ireland A."/>
            <person name="Larimer J."/>
            <person name="McCowan C."/>
            <person name="Murphy C."/>
            <person name="Pearson M."/>
            <person name="Poon T.W."/>
            <person name="Priest M."/>
            <person name="Roberts A."/>
            <person name="Saif S."/>
            <person name="Shea T."/>
            <person name="Sisk P."/>
            <person name="Sykes S."/>
            <person name="Wortman J."/>
            <person name="Nusbaum C."/>
            <person name="Birren B."/>
        </authorList>
    </citation>
    <scope>NUCLEOTIDE SEQUENCE [LARGE SCALE GENOMIC DNA]</scope>
    <source>
        <strain evidence="9">Vietnam Oak-Knoll (FVO)</strain>
    </source>
</reference>
<dbReference type="SMART" id="SM01156">
    <property type="entry name" value="DUF1716"/>
    <property type="match status" value="1"/>
</dbReference>
<dbReference type="InterPro" id="IPR016024">
    <property type="entry name" value="ARM-type_fold"/>
</dbReference>
<dbReference type="InterPro" id="IPR039678">
    <property type="entry name" value="CTNNBL1"/>
</dbReference>
<dbReference type="OrthoDB" id="1898821at2759"/>
<dbReference type="InterPro" id="IPR011989">
    <property type="entry name" value="ARM-like"/>
</dbReference>
<protein>
    <recommendedName>
        <fullName evidence="7">Beta-catenin-like protein 1 N-terminal domain-containing protein</fullName>
    </recommendedName>
</protein>
<dbReference type="Pfam" id="PF08216">
    <property type="entry name" value="CTNNBL"/>
    <property type="match status" value="1"/>
</dbReference>
<dbReference type="SUPFAM" id="SSF48371">
    <property type="entry name" value="ARM repeat"/>
    <property type="match status" value="1"/>
</dbReference>